<name>A0A0G1LRR3_9BACT</name>
<evidence type="ECO:0000256" key="6">
    <source>
        <dbReference type="ARBA" id="ARBA00022679"/>
    </source>
</evidence>
<keyword evidence="6" id="KW-0808">Transferase</keyword>
<reference evidence="19 20" key="1">
    <citation type="journal article" date="2015" name="Nature">
        <title>rRNA introns, odd ribosomes, and small enigmatic genomes across a large radiation of phyla.</title>
        <authorList>
            <person name="Brown C.T."/>
            <person name="Hug L.A."/>
            <person name="Thomas B.C."/>
            <person name="Sharon I."/>
            <person name="Castelle C.J."/>
            <person name="Singh A."/>
            <person name="Wilkins M.J."/>
            <person name="Williams K.H."/>
            <person name="Banfield J.F."/>
        </authorList>
    </citation>
    <scope>NUCLEOTIDE SEQUENCE [LARGE SCALE GENOMIC DNA]</scope>
</reference>
<dbReference type="GO" id="GO:0008955">
    <property type="term" value="F:peptidoglycan glycosyltransferase activity"/>
    <property type="evidence" value="ECO:0007669"/>
    <property type="project" value="UniProtKB-EC"/>
</dbReference>
<dbReference type="GO" id="GO:0004180">
    <property type="term" value="F:carboxypeptidase activity"/>
    <property type="evidence" value="ECO:0007669"/>
    <property type="project" value="UniProtKB-KW"/>
</dbReference>
<evidence type="ECO:0000256" key="8">
    <source>
        <dbReference type="ARBA" id="ARBA00022960"/>
    </source>
</evidence>
<dbReference type="Pfam" id="PF17957">
    <property type="entry name" value="Big_7"/>
    <property type="match status" value="1"/>
</dbReference>
<dbReference type="InterPro" id="IPR050396">
    <property type="entry name" value="Glycosyltr_51/Transpeptidase"/>
</dbReference>
<evidence type="ECO:0000256" key="13">
    <source>
        <dbReference type="ARBA" id="ARBA00044770"/>
    </source>
</evidence>
<dbReference type="GO" id="GO:0006508">
    <property type="term" value="P:proteolysis"/>
    <property type="evidence" value="ECO:0007669"/>
    <property type="project" value="UniProtKB-KW"/>
</dbReference>
<dbReference type="InterPro" id="IPR023346">
    <property type="entry name" value="Lysozyme-like_dom_sf"/>
</dbReference>
<evidence type="ECO:0000256" key="1">
    <source>
        <dbReference type="ARBA" id="ARBA00004236"/>
    </source>
</evidence>
<keyword evidence="10 16" id="KW-0472">Membrane</keyword>
<comment type="caution">
    <text evidence="19">The sequence shown here is derived from an EMBL/GenBank/DDBJ whole genome shotgun (WGS) entry which is preliminary data.</text>
</comment>
<dbReference type="EMBL" id="LCJB01000014">
    <property type="protein sequence ID" value="KKT71537.1"/>
    <property type="molecule type" value="Genomic_DNA"/>
</dbReference>
<dbReference type="InterPro" id="IPR013783">
    <property type="entry name" value="Ig-like_fold"/>
</dbReference>
<evidence type="ECO:0000256" key="5">
    <source>
        <dbReference type="ARBA" id="ARBA00022676"/>
    </source>
</evidence>
<feature type="region of interest" description="Disordered" evidence="15">
    <location>
        <begin position="943"/>
        <end position="963"/>
    </location>
</feature>
<dbReference type="Gene3D" id="1.10.3810.10">
    <property type="entry name" value="Biosynthetic peptidoglycan transglycosylase-like"/>
    <property type="match status" value="1"/>
</dbReference>
<dbReference type="Pfam" id="PF00905">
    <property type="entry name" value="Transpeptidase"/>
    <property type="match status" value="1"/>
</dbReference>
<dbReference type="SUPFAM" id="SSF53955">
    <property type="entry name" value="Lysozyme-like"/>
    <property type="match status" value="1"/>
</dbReference>
<dbReference type="GO" id="GO:0008658">
    <property type="term" value="F:penicillin binding"/>
    <property type="evidence" value="ECO:0007669"/>
    <property type="project" value="InterPro"/>
</dbReference>
<dbReference type="SUPFAM" id="SSF56601">
    <property type="entry name" value="beta-lactamase/transpeptidase-like"/>
    <property type="match status" value="1"/>
</dbReference>
<evidence type="ECO:0000256" key="9">
    <source>
        <dbReference type="ARBA" id="ARBA00022984"/>
    </source>
</evidence>
<dbReference type="GO" id="GO:0008360">
    <property type="term" value="P:regulation of cell shape"/>
    <property type="evidence" value="ECO:0007669"/>
    <property type="project" value="UniProtKB-KW"/>
</dbReference>
<dbReference type="EC" id="2.4.99.28" evidence="13"/>
<evidence type="ECO:0000256" key="15">
    <source>
        <dbReference type="SAM" id="MobiDB-lite"/>
    </source>
</evidence>
<comment type="catalytic activity">
    <reaction evidence="14">
        <text>[GlcNAc-(1-&gt;4)-Mur2Ac(oyl-L-Ala-gamma-D-Glu-L-Lys-D-Ala-D-Ala)](n)-di-trans,octa-cis-undecaprenyl diphosphate + beta-D-GlcNAc-(1-&gt;4)-Mur2Ac(oyl-L-Ala-gamma-D-Glu-L-Lys-D-Ala-D-Ala)-di-trans,octa-cis-undecaprenyl diphosphate = [GlcNAc-(1-&gt;4)-Mur2Ac(oyl-L-Ala-gamma-D-Glu-L-Lys-D-Ala-D-Ala)](n+1)-di-trans,octa-cis-undecaprenyl diphosphate + di-trans,octa-cis-undecaprenyl diphosphate + H(+)</text>
        <dbReference type="Rhea" id="RHEA:23708"/>
        <dbReference type="Rhea" id="RHEA-COMP:9602"/>
        <dbReference type="Rhea" id="RHEA-COMP:9603"/>
        <dbReference type="ChEBI" id="CHEBI:15378"/>
        <dbReference type="ChEBI" id="CHEBI:58405"/>
        <dbReference type="ChEBI" id="CHEBI:60033"/>
        <dbReference type="ChEBI" id="CHEBI:78435"/>
        <dbReference type="EC" id="2.4.99.28"/>
    </reaction>
</comment>
<keyword evidence="11" id="KW-0511">Multifunctional enzyme</keyword>
<keyword evidence="12" id="KW-0961">Cell wall biogenesis/degradation</keyword>
<dbReference type="Proteomes" id="UP000034154">
    <property type="component" value="Unassembled WGS sequence"/>
</dbReference>
<evidence type="ECO:0000256" key="16">
    <source>
        <dbReference type="SAM" id="Phobius"/>
    </source>
</evidence>
<evidence type="ECO:0000256" key="3">
    <source>
        <dbReference type="ARBA" id="ARBA00022645"/>
    </source>
</evidence>
<dbReference type="InterPro" id="IPR012338">
    <property type="entry name" value="Beta-lactam/transpept-like"/>
</dbReference>
<evidence type="ECO:0000256" key="11">
    <source>
        <dbReference type="ARBA" id="ARBA00023268"/>
    </source>
</evidence>
<gene>
    <name evidence="19" type="ORF">UW63_C0014G0009</name>
</gene>
<evidence type="ECO:0000313" key="20">
    <source>
        <dbReference type="Proteomes" id="UP000034154"/>
    </source>
</evidence>
<keyword evidence="2" id="KW-1003">Cell membrane</keyword>
<dbReference type="AlphaFoldDB" id="A0A0G1LRR3"/>
<dbReference type="InterPro" id="IPR001264">
    <property type="entry name" value="Glyco_trans_51"/>
</dbReference>
<dbReference type="GO" id="GO:0071555">
    <property type="term" value="P:cell wall organization"/>
    <property type="evidence" value="ECO:0007669"/>
    <property type="project" value="UniProtKB-KW"/>
</dbReference>
<keyword evidence="7" id="KW-0378">Hydrolase</keyword>
<keyword evidence="16" id="KW-0812">Transmembrane</keyword>
<keyword evidence="9" id="KW-0573">Peptidoglycan synthesis</keyword>
<proteinExistence type="predicted"/>
<dbReference type="GO" id="GO:0009252">
    <property type="term" value="P:peptidoglycan biosynthetic process"/>
    <property type="evidence" value="ECO:0007669"/>
    <property type="project" value="UniProtKB-KW"/>
</dbReference>
<dbReference type="PANTHER" id="PTHR32282">
    <property type="entry name" value="BINDING PROTEIN TRANSPEPTIDASE, PUTATIVE-RELATED"/>
    <property type="match status" value="1"/>
</dbReference>
<keyword evidence="16" id="KW-1133">Transmembrane helix</keyword>
<dbReference type="InterPro" id="IPR001460">
    <property type="entry name" value="PCN-bd_Tpept"/>
</dbReference>
<organism evidence="19 20">
    <name type="scientific">Candidatus Uhrbacteria bacterium GW2011_GWF2_44_350</name>
    <dbReference type="NCBI Taxonomy" id="1619000"/>
    <lineage>
        <taxon>Bacteria</taxon>
        <taxon>Candidatus Uhriibacteriota</taxon>
    </lineage>
</organism>
<dbReference type="Pfam" id="PF00912">
    <property type="entry name" value="Transgly"/>
    <property type="match status" value="1"/>
</dbReference>
<evidence type="ECO:0000313" key="19">
    <source>
        <dbReference type="EMBL" id="KKT71537.1"/>
    </source>
</evidence>
<feature type="domain" description="Penicillin-binding protein transpeptidase" evidence="17">
    <location>
        <begin position="345"/>
        <end position="624"/>
    </location>
</feature>
<feature type="transmembrane region" description="Helical" evidence="16">
    <location>
        <begin position="16"/>
        <end position="38"/>
    </location>
</feature>
<sequence>MVFLRKILTPGNFKNLILLGLALGLAGSIFVLGAFAFISRDLPDPNTLSDRSVSQSTKIYDRTGEHLLYEIHGEENRTLVKLASYFCNDPDNTDLELDTNGIPLIAIQASIAAEDRGFCEHHGFSIKGFLRAIRNNLLGGSGGGSTLTQQLVKNAILSGEKKISRKVKELILSVEIERRYSKDEILQIYFNEIPYGSTNYGIESAAQRYFNKSVKDITLSEAAVLAALPQRPTTLLNNPELLLSRRDWILDSMAELGFVSEDEKTSAKAEEIKIENPVSNIDAPHFVFYIKQLLEDELKLDSRTVEEGGLKVTTTLDYDLQKIAEEEVNNGVETRGERYDFNNAALVAEDPKTSQILAMVGSKDYFDDDIDGQVNVALSLRQPGSSFKPIVYTAGFIQGYTPNTILWDVKTNFSTVTGDYSPNNYDLVEHGPITVRQALQGSLNIPAVKMVYLVGVENSLKFAESLGYTSFSDRSRFGLSIVLGGAEVKLLEHVGAFGVLANEGIKKNTTAILKVEDPDGNILYEWKDTEGKKVIEPNFTRITSNVLSDNAARTYVFGETNYLNLASRPAAAKTGTTNDYNDAWTIGYTPSLVAGVWAGNTDGSDMARGADGSIIAAPIWNAFMRRALEGQEVENFNSPEIPITGKAILDGQMPGTTVVLDKASGKLATSYTPISYRETKTFAEYHNILYYINKEEPAGEIPASPEDDPMFLAWETAVQTWLENQEAATGIQIEQGSVPTEEDDLHIPSNFPTVSIESPSKNDSFDTRTITIAANAAAPRGVRRVEFYIDGYYLDSDNQAPYEISANIPNTINRGYHTIKVVAYDDIDNTGSESIGIKITAEAVSSGFSIVDPINGQTIECIQETYTVALSLENSSSFNSVYVYAEEVNSAERVLINTISPISSLIITTPWTLPVSGTWVISATAVGSGETLETPGTMVYLVPPKGSGQETSGSSGGVLNPFE</sequence>
<evidence type="ECO:0000259" key="17">
    <source>
        <dbReference type="Pfam" id="PF00905"/>
    </source>
</evidence>
<dbReference type="PANTHER" id="PTHR32282:SF11">
    <property type="entry name" value="PENICILLIN-BINDING PROTEIN 1B"/>
    <property type="match status" value="1"/>
</dbReference>
<comment type="subcellular location">
    <subcellularLocation>
        <location evidence="1">Cell membrane</location>
    </subcellularLocation>
</comment>
<evidence type="ECO:0000259" key="18">
    <source>
        <dbReference type="Pfam" id="PF00912"/>
    </source>
</evidence>
<feature type="domain" description="Glycosyl transferase family 51" evidence="18">
    <location>
        <begin position="97"/>
        <end position="253"/>
    </location>
</feature>
<dbReference type="PATRIC" id="fig|1619000.3.peg.293"/>
<keyword evidence="3" id="KW-0121">Carboxypeptidase</keyword>
<dbReference type="GO" id="GO:0030288">
    <property type="term" value="C:outer membrane-bounded periplasmic space"/>
    <property type="evidence" value="ECO:0007669"/>
    <property type="project" value="TreeGrafter"/>
</dbReference>
<evidence type="ECO:0000256" key="14">
    <source>
        <dbReference type="ARBA" id="ARBA00049902"/>
    </source>
</evidence>
<evidence type="ECO:0000256" key="2">
    <source>
        <dbReference type="ARBA" id="ARBA00022475"/>
    </source>
</evidence>
<protein>
    <recommendedName>
        <fullName evidence="13">peptidoglycan glycosyltransferase</fullName>
        <ecNumber evidence="13">2.4.99.28</ecNumber>
    </recommendedName>
</protein>
<evidence type="ECO:0000256" key="10">
    <source>
        <dbReference type="ARBA" id="ARBA00023136"/>
    </source>
</evidence>
<dbReference type="GO" id="GO:0005886">
    <property type="term" value="C:plasma membrane"/>
    <property type="evidence" value="ECO:0007669"/>
    <property type="project" value="UniProtKB-SubCell"/>
</dbReference>
<keyword evidence="5" id="KW-0328">Glycosyltransferase</keyword>
<dbReference type="Gene3D" id="3.40.710.10">
    <property type="entry name" value="DD-peptidase/beta-lactamase superfamily"/>
    <property type="match status" value="1"/>
</dbReference>
<evidence type="ECO:0000256" key="12">
    <source>
        <dbReference type="ARBA" id="ARBA00023316"/>
    </source>
</evidence>
<keyword evidence="4" id="KW-0645">Protease</keyword>
<dbReference type="Gene3D" id="2.60.40.10">
    <property type="entry name" value="Immunoglobulins"/>
    <property type="match status" value="1"/>
</dbReference>
<evidence type="ECO:0000256" key="7">
    <source>
        <dbReference type="ARBA" id="ARBA00022801"/>
    </source>
</evidence>
<evidence type="ECO:0000256" key="4">
    <source>
        <dbReference type="ARBA" id="ARBA00022670"/>
    </source>
</evidence>
<accession>A0A0G1LRR3</accession>
<keyword evidence="8" id="KW-0133">Cell shape</keyword>
<dbReference type="InterPro" id="IPR036950">
    <property type="entry name" value="PBP_transglycosylase"/>
</dbReference>